<feature type="domain" description="BTB" evidence="1">
    <location>
        <begin position="53"/>
        <end position="123"/>
    </location>
</feature>
<dbReference type="AlphaFoldDB" id="A0AAD9MW37"/>
<protein>
    <recommendedName>
        <fullName evidence="1">BTB domain-containing protein</fullName>
    </recommendedName>
</protein>
<dbReference type="EMBL" id="JAODUP010000639">
    <property type="protein sequence ID" value="KAK2146021.1"/>
    <property type="molecule type" value="Genomic_DNA"/>
</dbReference>
<gene>
    <name evidence="2" type="ORF">LSH36_639g01044</name>
</gene>
<dbReference type="CDD" id="cd18493">
    <property type="entry name" value="BACK_BTBD17"/>
    <property type="match status" value="1"/>
</dbReference>
<dbReference type="Pfam" id="PF07707">
    <property type="entry name" value="BACK"/>
    <property type="match status" value="1"/>
</dbReference>
<comment type="caution">
    <text evidence="2">The sequence shown here is derived from an EMBL/GenBank/DDBJ whole genome shotgun (WGS) entry which is preliminary data.</text>
</comment>
<dbReference type="SMART" id="SM00225">
    <property type="entry name" value="BTB"/>
    <property type="match status" value="1"/>
</dbReference>
<dbReference type="SUPFAM" id="SSF54695">
    <property type="entry name" value="POZ domain"/>
    <property type="match status" value="1"/>
</dbReference>
<dbReference type="InterPro" id="IPR056184">
    <property type="entry name" value="TRAF_BTBD17"/>
</dbReference>
<dbReference type="Gene3D" id="1.25.40.420">
    <property type="match status" value="1"/>
</dbReference>
<reference evidence="2" key="1">
    <citation type="journal article" date="2023" name="Mol. Biol. Evol.">
        <title>Third-Generation Sequencing Reveals the Adaptive Role of the Epigenome in Three Deep-Sea Polychaetes.</title>
        <authorList>
            <person name="Perez M."/>
            <person name="Aroh O."/>
            <person name="Sun Y."/>
            <person name="Lan Y."/>
            <person name="Juniper S.K."/>
            <person name="Young C.R."/>
            <person name="Angers B."/>
            <person name="Qian P.Y."/>
        </authorList>
    </citation>
    <scope>NUCLEOTIDE SEQUENCE</scope>
    <source>
        <strain evidence="2">P08H-3</strain>
    </source>
</reference>
<name>A0AAD9MW37_9ANNE</name>
<dbReference type="Proteomes" id="UP001208570">
    <property type="component" value="Unassembled WGS sequence"/>
</dbReference>
<dbReference type="InterPro" id="IPR000210">
    <property type="entry name" value="BTB/POZ_dom"/>
</dbReference>
<dbReference type="Pfam" id="PF00651">
    <property type="entry name" value="BTB"/>
    <property type="match status" value="1"/>
</dbReference>
<dbReference type="InterPro" id="IPR011705">
    <property type="entry name" value="BACK"/>
</dbReference>
<dbReference type="InterPro" id="IPR011333">
    <property type="entry name" value="SKP1/BTB/POZ_sf"/>
</dbReference>
<sequence length="474" mass="54415">MAKATLSPNVSLDLLSLEDNWSDVASPGLSETIDNGCKFTARLAMLYNNAKFSDVTLIVGGKKFYAHKLLLANASDVFEQMLTSEHWPDSGQSQLVLQEQEDCIPVFCDFLKYIYSGQVALSMESVLGLLVLADKYNIPDLKDCCSAFMGQHLVTPPDQNKAITWYQYAIACNSSNLQEACYQYIVLNMDIIIQSPDWIYLDQHNLISLLQRSDLVVESEYVLLQAVVCWLSEDNRLKYLNENLSVILPHIRFPMILPEHLSEFEDSDFEKSNHDQFSPYLLSAYRYHALSIRSKKQHFSSVPEMQFMYRNYTDDNYSIHVDVIRKAFKSCPRVSSKVEKPLSLPVNICNIAQDKLCKMKVTFYPQGYYTTSLWNGQLNLAKSTDFTKMIIAHRGGIELHEAEITILVYAWQKGVKYAHTAITKHHVFETYETYEIENILDLEKLKMDQSPFIMDGALYLKVFVRPISFQKPEP</sequence>
<keyword evidence="3" id="KW-1185">Reference proteome</keyword>
<proteinExistence type="predicted"/>
<dbReference type="Gene3D" id="3.30.710.10">
    <property type="entry name" value="Potassium Channel Kv1.1, Chain A"/>
    <property type="match status" value="1"/>
</dbReference>
<evidence type="ECO:0000313" key="2">
    <source>
        <dbReference type="EMBL" id="KAK2146021.1"/>
    </source>
</evidence>
<dbReference type="PANTHER" id="PTHR24410">
    <property type="entry name" value="HL07962P-RELATED"/>
    <property type="match status" value="1"/>
</dbReference>
<accession>A0AAD9MW37</accession>
<dbReference type="SMART" id="SM00875">
    <property type="entry name" value="BACK"/>
    <property type="match status" value="1"/>
</dbReference>
<dbReference type="PANTHER" id="PTHR24410:SF41">
    <property type="entry name" value="HL07962P"/>
    <property type="match status" value="1"/>
</dbReference>
<evidence type="ECO:0000259" key="1">
    <source>
        <dbReference type="PROSITE" id="PS50097"/>
    </source>
</evidence>
<dbReference type="CDD" id="cd18292">
    <property type="entry name" value="BTB_POZ_BTBD17"/>
    <property type="match status" value="1"/>
</dbReference>
<dbReference type="InterPro" id="IPR051481">
    <property type="entry name" value="BTB-POZ/Galectin-3-binding"/>
</dbReference>
<evidence type="ECO:0000313" key="3">
    <source>
        <dbReference type="Proteomes" id="UP001208570"/>
    </source>
</evidence>
<organism evidence="2 3">
    <name type="scientific">Paralvinella palmiformis</name>
    <dbReference type="NCBI Taxonomy" id="53620"/>
    <lineage>
        <taxon>Eukaryota</taxon>
        <taxon>Metazoa</taxon>
        <taxon>Spiralia</taxon>
        <taxon>Lophotrochozoa</taxon>
        <taxon>Annelida</taxon>
        <taxon>Polychaeta</taxon>
        <taxon>Sedentaria</taxon>
        <taxon>Canalipalpata</taxon>
        <taxon>Terebellida</taxon>
        <taxon>Terebelliformia</taxon>
        <taxon>Alvinellidae</taxon>
        <taxon>Paralvinella</taxon>
    </lineage>
</organism>
<dbReference type="Pfam" id="PF23651">
    <property type="entry name" value="TRAF_BTBD17"/>
    <property type="match status" value="1"/>
</dbReference>
<dbReference type="PROSITE" id="PS50097">
    <property type="entry name" value="BTB"/>
    <property type="match status" value="1"/>
</dbReference>